<dbReference type="RefSeq" id="XP_024705665.1">
    <property type="nucleotide sequence ID" value="XM_024848965.1"/>
</dbReference>
<keyword evidence="2" id="KW-1185">Reference proteome</keyword>
<dbReference type="VEuPathDB" id="FungiDB:P170DRAFT_435560"/>
<dbReference type="GeneID" id="36556664"/>
<comment type="caution">
    <text evidence="1">The sequence shown here is derived from an EMBL/GenBank/DDBJ whole genome shotgun (WGS) entry which is preliminary data.</text>
</comment>
<dbReference type="PANTHER" id="PTHR38115:SF1">
    <property type="entry name" value="LIPOCALIN-LIKE DOMAIN-CONTAINING PROTEIN"/>
    <property type="match status" value="1"/>
</dbReference>
<dbReference type="Proteomes" id="UP000234275">
    <property type="component" value="Unassembled WGS sequence"/>
</dbReference>
<dbReference type="AlphaFoldDB" id="A0A2I2GBW1"/>
<reference evidence="1 2" key="1">
    <citation type="submission" date="2016-12" db="EMBL/GenBank/DDBJ databases">
        <title>The genomes of Aspergillus section Nigri reveals drivers in fungal speciation.</title>
        <authorList>
            <consortium name="DOE Joint Genome Institute"/>
            <person name="Vesth T.C."/>
            <person name="Nybo J."/>
            <person name="Theobald S."/>
            <person name="Brandl J."/>
            <person name="Frisvad J.C."/>
            <person name="Nielsen K.F."/>
            <person name="Lyhne E.K."/>
            <person name="Kogle M.E."/>
            <person name="Kuo A."/>
            <person name="Riley R."/>
            <person name="Clum A."/>
            <person name="Nolan M."/>
            <person name="Lipzen A."/>
            <person name="Salamov A."/>
            <person name="Henrissat B."/>
            <person name="Wiebenga A."/>
            <person name="De Vries R.P."/>
            <person name="Grigoriev I.V."/>
            <person name="Mortensen U.H."/>
            <person name="Andersen M.R."/>
            <person name="Baker S.E."/>
        </authorList>
    </citation>
    <scope>NUCLEOTIDE SEQUENCE [LARGE SCALE GENOMIC DNA]</scope>
    <source>
        <strain evidence="1 2">IBT 23096</strain>
    </source>
</reference>
<name>A0A2I2GBW1_9EURO</name>
<protein>
    <submittedName>
        <fullName evidence="1">Uncharacterized protein</fullName>
    </submittedName>
</protein>
<evidence type="ECO:0000313" key="2">
    <source>
        <dbReference type="Proteomes" id="UP000234275"/>
    </source>
</evidence>
<sequence length="221" mass="24916">MAAPADITIKNLSGEWTMDKNVSNPTEPLFALQGMGWMLRKALNMATITLQVHSHADTTDPKLLHVDIDQVVTGGIKGTSEHRTTDWTKREHEDHIFGRVEGQSRLLRGVKGDDGKVRPNVDIQTKTEDETVKKFLRGEVLADGSETEGFLVDAEGEEYGEGEGLWLQSFVSNLDSGWTAEQIWGFENVNGERYYTRRVVVSKDGKSELARFVYTFIKRRE</sequence>
<dbReference type="PANTHER" id="PTHR38115">
    <property type="entry name" value="LIPOCALIN-LIKE DOMAIN-CONTAINING PROTEIN"/>
    <property type="match status" value="1"/>
</dbReference>
<dbReference type="OrthoDB" id="425354at2759"/>
<organism evidence="1 2">
    <name type="scientific">Aspergillus steynii IBT 23096</name>
    <dbReference type="NCBI Taxonomy" id="1392250"/>
    <lineage>
        <taxon>Eukaryota</taxon>
        <taxon>Fungi</taxon>
        <taxon>Dikarya</taxon>
        <taxon>Ascomycota</taxon>
        <taxon>Pezizomycotina</taxon>
        <taxon>Eurotiomycetes</taxon>
        <taxon>Eurotiomycetidae</taxon>
        <taxon>Eurotiales</taxon>
        <taxon>Aspergillaceae</taxon>
        <taxon>Aspergillus</taxon>
        <taxon>Aspergillus subgen. Circumdati</taxon>
    </lineage>
</organism>
<proteinExistence type="predicted"/>
<gene>
    <name evidence="1" type="ORF">P170DRAFT_435560</name>
</gene>
<accession>A0A2I2GBW1</accession>
<dbReference type="EMBL" id="MSFO01000003">
    <property type="protein sequence ID" value="PLB50363.1"/>
    <property type="molecule type" value="Genomic_DNA"/>
</dbReference>
<dbReference type="InterPro" id="IPR053037">
    <property type="entry name" value="Pericyclase_pydY-like"/>
</dbReference>
<evidence type="ECO:0000313" key="1">
    <source>
        <dbReference type="EMBL" id="PLB50363.1"/>
    </source>
</evidence>